<keyword evidence="1" id="KW-0472">Membrane</keyword>
<evidence type="ECO:0000256" key="1">
    <source>
        <dbReference type="SAM" id="Phobius"/>
    </source>
</evidence>
<dbReference type="Proteomes" id="UP000582981">
    <property type="component" value="Unassembled WGS sequence"/>
</dbReference>
<protein>
    <submittedName>
        <fullName evidence="3">NTPase KAP</fullName>
    </submittedName>
</protein>
<evidence type="ECO:0000313" key="6">
    <source>
        <dbReference type="Proteomes" id="UP000582981"/>
    </source>
</evidence>
<evidence type="ECO:0000313" key="5">
    <source>
        <dbReference type="Proteomes" id="UP000539985"/>
    </source>
</evidence>
<evidence type="ECO:0000313" key="4">
    <source>
        <dbReference type="EMBL" id="NWB97664.1"/>
    </source>
</evidence>
<dbReference type="SUPFAM" id="SSF52540">
    <property type="entry name" value="P-loop containing nucleoside triphosphate hydrolases"/>
    <property type="match status" value="1"/>
</dbReference>
<dbReference type="InterPro" id="IPR052754">
    <property type="entry name" value="NTPase_KAP_P-loop"/>
</dbReference>
<dbReference type="InterPro" id="IPR027417">
    <property type="entry name" value="P-loop_NTPase"/>
</dbReference>
<feature type="transmembrane region" description="Helical" evidence="1">
    <location>
        <begin position="149"/>
        <end position="171"/>
    </location>
</feature>
<evidence type="ECO:0000313" key="3">
    <source>
        <dbReference type="EMBL" id="NWB51089.1"/>
    </source>
</evidence>
<sequence length="1361" mass="151688">MSHDDMMPSTLDREISNAEQDAFGHRHFAHALRSLIESGNHPTPFSIGLLGGWGTGKSSIKELYTAELRDDAHKGHGLTREQRFHCITFNAWRFGGRDQDIKRALLRHVFLELGGAEENLHDKLFRQISETREVPKPWHRVTWEILKAWALPIPALCLAMAALLFICYLTISAFKVEDTSLRSVIFICITGAYTYLLKHLKPPTVSANRPMTKVALPSTTSEQYEDMLLGQIRQYKSGKSKSPEGKWGKTCERLVVFVDDLDRLSADEMILGLDAVRTFMEIPRTRLPDGLGLVFVISCDEAKIADALAKGRRHAESPATVFNHYDARRYLDRIFQFRLEIPPPPRHDMRTFATKHLDSLASISEDLKVRGVPLAPIIDRMIHVGVQDPRNALQIVNAFAQAWWIAKKREIEGLGTDRPGGLHEGAVTKHPISLGALCAMKVSFPDFYRDLQEDPAFLHRFTDVVIKNQALDSLPLPSQQTLLEKYLRASNGKDDVLNKVELRPEHRPLRQFIASLIGLRWADPLQSLLLLSEDPITRRLGSKVSAIYGSFVSGDTKGLLEGMGRHNDTSPLTSEQARTLYQMFEDLRQESPIRRTNAARVIADMIERIPEPPAQQLLGALCREISDTPDLRSQLGPIRIGMILSRASGVDQQVVASRLVDDALTSGKEMSLRLESLETVSLEEAIEMVRITAPLVLSVRTEQGLEPSAEKTLLDWLVDRTIVVKSKSFQLPFNELEQWLHEYQDSLSSALGIRYLSALADELEKADPATFDITAAAGRASRIFIELLPIGEETRRNLWKLLVRYVGLSQADAVRTAWEVTARNLDKATDGEVSDFVTTFVERIKKFPDDGLWDIDREEAAAPLLDIVAARLGALDGTVTSALAGLADQWSREPALATLSCEIVKQLRMRDVAAASRVLDAWAPLIISTLPIECVKFLATSFPTLQGNTQTAVASAFSTMLNNEQLSDDINKRYEAFVKTAPSSSWEVEPLRGYLDKLLQQIAVRYNNPSSYLYAVIPNTVGLLKHATSSVLGTSLQQLFSQAKTTPKHYSWLHHWMTGNWPVRSDALTSYDPQLIFDEAHTFALTQAAASTKGILRSMADMLERELVPAGNYPKLIEAACSIWAAAPQHALDTFTSERAALSADQAANLLTPIDWSNQDHISALQSAWSNITKLMIDQARVDTSMMILAKGPIGTEAEPDLALRTWLEAQSDSGTVLLTSLITSQNIGDAHRSRLWKQAVSRARILGSKFFLEVVPRIVVMPSIDETATAIFDDHETISEALGDTDNRSEMAQSLMSAFTEAKTNTIKGRIAAYCNRLTGNGALKQFKPNELNKSDIEFLETHFGGSPELRRLRKLVLEN</sequence>
<dbReference type="PANTHER" id="PTHR22674:SF6">
    <property type="entry name" value="NTPASE KAP FAMILY P-LOOP DOMAIN-CONTAINING PROTEIN 1"/>
    <property type="match status" value="1"/>
</dbReference>
<evidence type="ECO:0000259" key="2">
    <source>
        <dbReference type="Pfam" id="PF07693"/>
    </source>
</evidence>
<keyword evidence="1" id="KW-1133">Transmembrane helix</keyword>
<keyword evidence="1" id="KW-0812">Transmembrane</keyword>
<dbReference type="InterPro" id="IPR011646">
    <property type="entry name" value="KAP_P-loop"/>
</dbReference>
<proteinExistence type="predicted"/>
<name>A0A7Y8BPD6_9PSED</name>
<dbReference type="EMBL" id="JACAPU010000051">
    <property type="protein sequence ID" value="NWB51089.1"/>
    <property type="molecule type" value="Genomic_DNA"/>
</dbReference>
<comment type="caution">
    <text evidence="3">The sequence shown here is derived from an EMBL/GenBank/DDBJ whole genome shotgun (WGS) entry which is preliminary data.</text>
</comment>
<reference evidence="5 6" key="1">
    <citation type="submission" date="2020-04" db="EMBL/GenBank/DDBJ databases">
        <title>Molecular characterization of pseudomonads from Agaricus bisporus reveal novel blotch 2 pathogens in Western Europe.</title>
        <authorList>
            <person name="Taparia T."/>
            <person name="Krijger M."/>
            <person name="Haynes E."/>
            <person name="Elpinstone J.G."/>
            <person name="Noble R."/>
            <person name="Van Der Wolf J."/>
        </authorList>
    </citation>
    <scope>NUCLEOTIDE SEQUENCE [LARGE SCALE GENOMIC DNA]</scope>
    <source>
        <strain evidence="3 6">F1001</strain>
        <strain evidence="4 5">H7001</strain>
    </source>
</reference>
<dbReference type="EMBL" id="JACAQB010000008">
    <property type="protein sequence ID" value="NWB97664.1"/>
    <property type="molecule type" value="Genomic_DNA"/>
</dbReference>
<feature type="domain" description="KAP NTPase" evidence="2">
    <location>
        <begin position="26"/>
        <end position="399"/>
    </location>
</feature>
<organism evidence="3 6">
    <name type="scientific">Pseudomonas gingeri</name>
    <dbReference type="NCBI Taxonomy" id="117681"/>
    <lineage>
        <taxon>Bacteria</taxon>
        <taxon>Pseudomonadati</taxon>
        <taxon>Pseudomonadota</taxon>
        <taxon>Gammaproteobacteria</taxon>
        <taxon>Pseudomonadales</taxon>
        <taxon>Pseudomonadaceae</taxon>
        <taxon>Pseudomonas</taxon>
    </lineage>
</organism>
<dbReference type="PANTHER" id="PTHR22674">
    <property type="entry name" value="NTPASE, KAP FAMILY P-LOOP DOMAIN-CONTAINING 1"/>
    <property type="match status" value="1"/>
</dbReference>
<feature type="transmembrane region" description="Helical" evidence="1">
    <location>
        <begin position="183"/>
        <end position="200"/>
    </location>
</feature>
<gene>
    <name evidence="3" type="ORF">HX829_31920</name>
    <name evidence="4" type="ORF">HX882_17340</name>
</gene>
<dbReference type="RefSeq" id="WP_177103318.1">
    <property type="nucleotide sequence ID" value="NZ_JACAPU010000051.1"/>
</dbReference>
<accession>A0A7Y8BPD6</accession>
<dbReference type="Proteomes" id="UP000539985">
    <property type="component" value="Unassembled WGS sequence"/>
</dbReference>
<dbReference type="Pfam" id="PF07693">
    <property type="entry name" value="KAP_NTPase"/>
    <property type="match status" value="1"/>
</dbReference>